<dbReference type="InterPro" id="IPR050229">
    <property type="entry name" value="GlpE_sulfurtransferase"/>
</dbReference>
<feature type="domain" description="Rhodanese" evidence="1">
    <location>
        <begin position="242"/>
        <end position="322"/>
    </location>
</feature>
<dbReference type="Proteomes" id="UP001221302">
    <property type="component" value="Unassembled WGS sequence"/>
</dbReference>
<feature type="domain" description="Rhodanese" evidence="1">
    <location>
        <begin position="70"/>
        <end position="158"/>
    </location>
</feature>
<dbReference type="RefSeq" id="WP_321535493.1">
    <property type="nucleotide sequence ID" value="NZ_JARGDL010000006.1"/>
</dbReference>
<dbReference type="PANTHER" id="PTHR43031:SF16">
    <property type="entry name" value="OXIDOREDUCTASE"/>
    <property type="match status" value="1"/>
</dbReference>
<accession>A0AAE3NVQ1</accession>
<evidence type="ECO:0000259" key="1">
    <source>
        <dbReference type="PROSITE" id="PS50206"/>
    </source>
</evidence>
<dbReference type="AlphaFoldDB" id="A0AAE3NVQ1"/>
<dbReference type="PROSITE" id="PS50206">
    <property type="entry name" value="RHODANESE_3"/>
    <property type="match status" value="2"/>
</dbReference>
<name>A0AAE3NVQ1_9BACT</name>
<dbReference type="EMBL" id="JARGDL010000006">
    <property type="protein sequence ID" value="MDF1611726.1"/>
    <property type="molecule type" value="Genomic_DNA"/>
</dbReference>
<dbReference type="Gene3D" id="3.40.250.10">
    <property type="entry name" value="Rhodanese-like domain"/>
    <property type="match status" value="2"/>
</dbReference>
<dbReference type="InterPro" id="IPR001763">
    <property type="entry name" value="Rhodanese-like_dom"/>
</dbReference>
<dbReference type="CDD" id="cd00158">
    <property type="entry name" value="RHOD"/>
    <property type="match status" value="2"/>
</dbReference>
<dbReference type="InterPro" id="IPR036873">
    <property type="entry name" value="Rhodanese-like_dom_sf"/>
</dbReference>
<dbReference type="Pfam" id="PF00581">
    <property type="entry name" value="Rhodanese"/>
    <property type="match status" value="2"/>
</dbReference>
<gene>
    <name evidence="2" type="ORF">P0M35_06165</name>
</gene>
<dbReference type="SUPFAM" id="SSF52821">
    <property type="entry name" value="Rhodanese/Cell cycle control phosphatase"/>
    <property type="match status" value="2"/>
</dbReference>
<sequence length="341" mass="37452">MNMRKLFYLLLVLPILFVGCKKDENPTEPTQQINEAQVLAEYLEANGDYLNTAAPAITTADQLNTDLLTKPDKVHVIDIRSQTDYETKGHIKGAVRVDLKNIVTYMKGLANATSYEKIVIACYSGQTAAYATALLRLLGYNNVSSLKYGMSSWNASCSSSWNQGSGNGNNYTNFVTTPTEKAAAGNLPTLNTGKTTGKEILEARINTLLSSADPFGDIKIAWNTVTGALSNYYIVNYWGKTDYDKGHLPGAIQYTPKADLKLSTYLKTLPTNKTIVVYCYTGQTSANVAAVLKVLGYDVKSLLYGVNIMNYDWMKNNGIPSWFNPATDIKTYSFVTGPNPQ</sequence>
<evidence type="ECO:0000313" key="3">
    <source>
        <dbReference type="Proteomes" id="UP001221302"/>
    </source>
</evidence>
<dbReference type="PANTHER" id="PTHR43031">
    <property type="entry name" value="FAD-DEPENDENT OXIDOREDUCTASE"/>
    <property type="match status" value="1"/>
</dbReference>
<proteinExistence type="predicted"/>
<keyword evidence="3" id="KW-1185">Reference proteome</keyword>
<evidence type="ECO:0000313" key="2">
    <source>
        <dbReference type="EMBL" id="MDF1611726.1"/>
    </source>
</evidence>
<protein>
    <submittedName>
        <fullName evidence="2">Rhodanese-like domain-containing protein</fullName>
    </submittedName>
</protein>
<comment type="caution">
    <text evidence="2">The sequence shown here is derived from an EMBL/GenBank/DDBJ whole genome shotgun (WGS) entry which is preliminary data.</text>
</comment>
<organism evidence="2 3">
    <name type="scientific">Stygiobacter electus</name>
    <dbReference type="NCBI Taxonomy" id="3032292"/>
    <lineage>
        <taxon>Bacteria</taxon>
        <taxon>Pseudomonadati</taxon>
        <taxon>Ignavibacteriota</taxon>
        <taxon>Ignavibacteria</taxon>
        <taxon>Ignavibacteriales</taxon>
        <taxon>Melioribacteraceae</taxon>
        <taxon>Stygiobacter</taxon>
    </lineage>
</organism>
<dbReference type="SMART" id="SM00450">
    <property type="entry name" value="RHOD"/>
    <property type="match status" value="2"/>
</dbReference>
<dbReference type="PROSITE" id="PS51257">
    <property type="entry name" value="PROKAR_LIPOPROTEIN"/>
    <property type="match status" value="1"/>
</dbReference>
<reference evidence="2" key="1">
    <citation type="submission" date="2023-03" db="EMBL/GenBank/DDBJ databases">
        <title>Stygiobacter electus gen. nov., sp. nov., facultatively anaerobic thermotolerant bacterium of the class Ignavibacteria from a well of Yessentuki mineral water deposit.</title>
        <authorList>
            <person name="Podosokorskaya O.A."/>
            <person name="Elcheninov A.G."/>
            <person name="Petrova N.F."/>
            <person name="Zavarzina D.G."/>
            <person name="Kublanov I.V."/>
            <person name="Merkel A.Y."/>
        </authorList>
    </citation>
    <scope>NUCLEOTIDE SEQUENCE</scope>
    <source>
        <strain evidence="2">09-Me</strain>
    </source>
</reference>